<organism evidence="1 2">
    <name type="scientific">Thauera aminoaromatica</name>
    <dbReference type="NCBI Taxonomy" id="164330"/>
    <lineage>
        <taxon>Bacteria</taxon>
        <taxon>Pseudomonadati</taxon>
        <taxon>Pseudomonadota</taxon>
        <taxon>Betaproteobacteria</taxon>
        <taxon>Rhodocyclales</taxon>
        <taxon>Zoogloeaceae</taxon>
        <taxon>Thauera</taxon>
    </lineage>
</organism>
<gene>
    <name evidence="1" type="ORF">E6Q80_11735</name>
</gene>
<sequence length="399" mass="42690">MATYGVPSAGRLLKRLTTLAPDSALEGLGLPEAAAAAPMADAQSRLEVGRRRLLHLAAGTSDVDEATVDRIIQDAEEALRKLDDDGENAVLTKGEAFGLEAVIESDGSRPVLFLQDGSINLDAPELQGSLSARWKYDAARFLGGIKKVAASVGAVQLPAFGNKRFGTAFVIAPGLVVTNRHVLEEAAQLVNGVWQWRYAVEVDFSGEYQRPSESCFPLGEVVFVGPDPINRRINFSNLDLAVIRVSGDLANLPAPLSFEGTVDRVAVRDDRQPPIYVVGFPAQPLLEPGKAGNAAPRAGHEYEEILEKLYKNRFGSKRWAPGLVEAGAGQLAGDTRKWIMSHDASTLGGNSGSCVVDFGETGERVVGVHFGGRPRVENYAHVVAALRESLDAIEGISWA</sequence>
<keyword evidence="1" id="KW-0378">Hydrolase</keyword>
<dbReference type="EMBL" id="SSFD01000181">
    <property type="protein sequence ID" value="TXH84361.1"/>
    <property type="molecule type" value="Genomic_DNA"/>
</dbReference>
<dbReference type="Proteomes" id="UP000321192">
    <property type="component" value="Unassembled WGS sequence"/>
</dbReference>
<name>A0A5C7SNX2_THASP</name>
<protein>
    <submittedName>
        <fullName evidence="1">Serine protease</fullName>
    </submittedName>
</protein>
<dbReference type="Pfam" id="PF13365">
    <property type="entry name" value="Trypsin_2"/>
    <property type="match status" value="1"/>
</dbReference>
<dbReference type="RefSeq" id="WP_276658779.1">
    <property type="nucleotide sequence ID" value="NZ_SSFD01000181.1"/>
</dbReference>
<dbReference type="AlphaFoldDB" id="A0A5C7SNX2"/>
<evidence type="ECO:0000313" key="2">
    <source>
        <dbReference type="Proteomes" id="UP000321192"/>
    </source>
</evidence>
<proteinExistence type="predicted"/>
<dbReference type="Gene3D" id="2.40.10.10">
    <property type="entry name" value="Trypsin-like serine proteases"/>
    <property type="match status" value="2"/>
</dbReference>
<dbReference type="InterPro" id="IPR043504">
    <property type="entry name" value="Peptidase_S1_PA_chymotrypsin"/>
</dbReference>
<reference evidence="1 2" key="1">
    <citation type="submission" date="2018-09" db="EMBL/GenBank/DDBJ databases">
        <title>Metagenome Assembled Genomes from an Advanced Water Purification Facility.</title>
        <authorList>
            <person name="Stamps B.W."/>
            <person name="Spear J.R."/>
        </authorList>
    </citation>
    <scope>NUCLEOTIDE SEQUENCE [LARGE SCALE GENOMIC DNA]</scope>
    <source>
        <strain evidence="1">Bin_27_1</strain>
    </source>
</reference>
<accession>A0A5C7SNX2</accession>
<dbReference type="InterPro" id="IPR009003">
    <property type="entry name" value="Peptidase_S1_PA"/>
</dbReference>
<evidence type="ECO:0000313" key="1">
    <source>
        <dbReference type="EMBL" id="TXH84361.1"/>
    </source>
</evidence>
<dbReference type="GO" id="GO:0008233">
    <property type="term" value="F:peptidase activity"/>
    <property type="evidence" value="ECO:0007669"/>
    <property type="project" value="UniProtKB-KW"/>
</dbReference>
<comment type="caution">
    <text evidence="1">The sequence shown here is derived from an EMBL/GenBank/DDBJ whole genome shotgun (WGS) entry which is preliminary data.</text>
</comment>
<dbReference type="GO" id="GO:0006508">
    <property type="term" value="P:proteolysis"/>
    <property type="evidence" value="ECO:0007669"/>
    <property type="project" value="UniProtKB-KW"/>
</dbReference>
<dbReference type="SUPFAM" id="SSF50494">
    <property type="entry name" value="Trypsin-like serine proteases"/>
    <property type="match status" value="1"/>
</dbReference>
<keyword evidence="1" id="KW-0645">Protease</keyword>